<proteinExistence type="predicted"/>
<protein>
    <submittedName>
        <fullName evidence="1">Uncharacterized protein</fullName>
    </submittedName>
</protein>
<name>A0A0K2VEW0_LEPSM</name>
<accession>A0A0K2VEW0</accession>
<evidence type="ECO:0000313" key="1">
    <source>
        <dbReference type="EMBL" id="CDW48989.1"/>
    </source>
</evidence>
<organism evidence="1">
    <name type="scientific">Lepeophtheirus salmonis</name>
    <name type="common">Salmon louse</name>
    <name type="synonym">Caligus salmonis</name>
    <dbReference type="NCBI Taxonomy" id="72036"/>
    <lineage>
        <taxon>Eukaryota</taxon>
        <taxon>Metazoa</taxon>
        <taxon>Ecdysozoa</taxon>
        <taxon>Arthropoda</taxon>
        <taxon>Crustacea</taxon>
        <taxon>Multicrustacea</taxon>
        <taxon>Hexanauplia</taxon>
        <taxon>Copepoda</taxon>
        <taxon>Siphonostomatoida</taxon>
        <taxon>Caligidae</taxon>
        <taxon>Lepeophtheirus</taxon>
    </lineage>
</organism>
<feature type="non-terminal residue" evidence="1">
    <location>
        <position position="1"/>
    </location>
</feature>
<dbReference type="EMBL" id="HACA01031628">
    <property type="protein sequence ID" value="CDW48989.1"/>
    <property type="molecule type" value="Transcribed_RNA"/>
</dbReference>
<sequence>FSFEIQIYLFTKTKLLLKLVSCNYSIHYLTGKIALLKY</sequence>
<dbReference type="AlphaFoldDB" id="A0A0K2VEW0"/>
<reference evidence="1" key="1">
    <citation type="submission" date="2014-05" db="EMBL/GenBank/DDBJ databases">
        <authorList>
            <person name="Chronopoulou M."/>
        </authorList>
    </citation>
    <scope>NUCLEOTIDE SEQUENCE</scope>
    <source>
        <tissue evidence="1">Whole organism</tissue>
    </source>
</reference>